<organism evidence="3 4">
    <name type="scientific">Exidia glandulosa HHB12029</name>
    <dbReference type="NCBI Taxonomy" id="1314781"/>
    <lineage>
        <taxon>Eukaryota</taxon>
        <taxon>Fungi</taxon>
        <taxon>Dikarya</taxon>
        <taxon>Basidiomycota</taxon>
        <taxon>Agaricomycotina</taxon>
        <taxon>Agaricomycetes</taxon>
        <taxon>Auriculariales</taxon>
        <taxon>Exidiaceae</taxon>
        <taxon>Exidia</taxon>
    </lineage>
</organism>
<protein>
    <recommendedName>
        <fullName evidence="2">F-box domain-containing protein</fullName>
    </recommendedName>
</protein>
<evidence type="ECO:0000313" key="3">
    <source>
        <dbReference type="EMBL" id="KZW01380.1"/>
    </source>
</evidence>
<dbReference type="OrthoDB" id="2995388at2759"/>
<proteinExistence type="predicted"/>
<dbReference type="Proteomes" id="UP000077266">
    <property type="component" value="Unassembled WGS sequence"/>
</dbReference>
<feature type="signal peptide" evidence="1">
    <location>
        <begin position="1"/>
        <end position="23"/>
    </location>
</feature>
<evidence type="ECO:0000256" key="1">
    <source>
        <dbReference type="SAM" id="SignalP"/>
    </source>
</evidence>
<gene>
    <name evidence="3" type="ORF">EXIGLDRAFT_77627</name>
</gene>
<feature type="domain" description="F-box" evidence="2">
    <location>
        <begin position="3"/>
        <end position="53"/>
    </location>
</feature>
<sequence>MIQLPSELLIDIFLLACADSTHGVEQRLQLAQVCAYWRAVALDYPTFWAHIVVRTSRDATQISIALLRSRDSLLDVELHAPRFQRILSGAKEQAVVDALIAPKQRLRLKRLVMTSASAKPLLALLGTGLEFPALEVLELRRIFKEKRLSLCFEAPLLRRLVLSQLNLRTWDNLITTSLQRLDLDGRAMDDIPQELLLTILHRCTALRHLEWNVPCDL</sequence>
<feature type="chain" id="PRO_5007871210" description="F-box domain-containing protein" evidence="1">
    <location>
        <begin position="24"/>
        <end position="217"/>
    </location>
</feature>
<dbReference type="InterPro" id="IPR036047">
    <property type="entry name" value="F-box-like_dom_sf"/>
</dbReference>
<dbReference type="Pfam" id="PF12937">
    <property type="entry name" value="F-box-like"/>
    <property type="match status" value="1"/>
</dbReference>
<dbReference type="EMBL" id="KV425894">
    <property type="protein sequence ID" value="KZW01380.1"/>
    <property type="molecule type" value="Genomic_DNA"/>
</dbReference>
<dbReference type="AlphaFoldDB" id="A0A166BII0"/>
<dbReference type="Gene3D" id="1.20.1280.50">
    <property type="match status" value="1"/>
</dbReference>
<reference evidence="3 4" key="1">
    <citation type="journal article" date="2016" name="Mol. Biol. Evol.">
        <title>Comparative Genomics of Early-Diverging Mushroom-Forming Fungi Provides Insights into the Origins of Lignocellulose Decay Capabilities.</title>
        <authorList>
            <person name="Nagy L.G."/>
            <person name="Riley R."/>
            <person name="Tritt A."/>
            <person name="Adam C."/>
            <person name="Daum C."/>
            <person name="Floudas D."/>
            <person name="Sun H."/>
            <person name="Yadav J.S."/>
            <person name="Pangilinan J."/>
            <person name="Larsson K.H."/>
            <person name="Matsuura K."/>
            <person name="Barry K."/>
            <person name="Labutti K."/>
            <person name="Kuo R."/>
            <person name="Ohm R.A."/>
            <person name="Bhattacharya S.S."/>
            <person name="Shirouzu T."/>
            <person name="Yoshinaga Y."/>
            <person name="Martin F.M."/>
            <person name="Grigoriev I.V."/>
            <person name="Hibbett D.S."/>
        </authorList>
    </citation>
    <scope>NUCLEOTIDE SEQUENCE [LARGE SCALE GENOMIC DNA]</scope>
    <source>
        <strain evidence="3 4">HHB12029</strain>
    </source>
</reference>
<keyword evidence="1" id="KW-0732">Signal</keyword>
<dbReference type="SUPFAM" id="SSF81383">
    <property type="entry name" value="F-box domain"/>
    <property type="match status" value="1"/>
</dbReference>
<dbReference type="STRING" id="1314781.A0A166BII0"/>
<name>A0A166BII0_EXIGL</name>
<keyword evidence="4" id="KW-1185">Reference proteome</keyword>
<evidence type="ECO:0000313" key="4">
    <source>
        <dbReference type="Proteomes" id="UP000077266"/>
    </source>
</evidence>
<dbReference type="InterPro" id="IPR001810">
    <property type="entry name" value="F-box_dom"/>
</dbReference>
<accession>A0A166BII0</accession>
<evidence type="ECO:0000259" key="2">
    <source>
        <dbReference type="Pfam" id="PF12937"/>
    </source>
</evidence>
<dbReference type="InParanoid" id="A0A166BII0"/>